<dbReference type="PANTHER" id="PTHR42957:SF1">
    <property type="entry name" value="HELICASE MJ1565-RELATED"/>
    <property type="match status" value="1"/>
</dbReference>
<evidence type="ECO:0000256" key="4">
    <source>
        <dbReference type="ARBA" id="ARBA00048988"/>
    </source>
</evidence>
<reference evidence="7 8" key="1">
    <citation type="journal article" date="2016" name="Sci. Rep.">
        <title>Metabolic traits of an uncultured archaeal lineage -MSBL1- from brine pools of the Red Sea.</title>
        <authorList>
            <person name="Mwirichia R."/>
            <person name="Alam I."/>
            <person name="Rashid M."/>
            <person name="Vinu M."/>
            <person name="Ba-Alawi W."/>
            <person name="Anthony Kamau A."/>
            <person name="Kamanda Ngugi D."/>
            <person name="Goker M."/>
            <person name="Klenk H.P."/>
            <person name="Bajic V."/>
            <person name="Stingl U."/>
        </authorList>
    </citation>
    <scope>NUCLEOTIDE SEQUENCE [LARGE SCALE GENOMIC DNA]</scope>
    <source>
        <strain evidence="7">SCGC-AAA259I09</strain>
    </source>
</reference>
<comment type="catalytic activity">
    <reaction evidence="4">
        <text>ATP + H2O = ADP + phosphate + H(+)</text>
        <dbReference type="Rhea" id="RHEA:13065"/>
        <dbReference type="ChEBI" id="CHEBI:15377"/>
        <dbReference type="ChEBI" id="CHEBI:15378"/>
        <dbReference type="ChEBI" id="CHEBI:30616"/>
        <dbReference type="ChEBI" id="CHEBI:43474"/>
        <dbReference type="ChEBI" id="CHEBI:456216"/>
        <dbReference type="EC" id="5.6.2.4"/>
    </reaction>
</comment>
<feature type="domain" description="Helicase HerA central" evidence="6">
    <location>
        <begin position="27"/>
        <end position="280"/>
    </location>
</feature>
<dbReference type="InterPro" id="IPR002789">
    <property type="entry name" value="HerA_central"/>
</dbReference>
<keyword evidence="8" id="KW-1185">Reference proteome</keyword>
<evidence type="ECO:0000259" key="6">
    <source>
        <dbReference type="Pfam" id="PF01935"/>
    </source>
</evidence>
<sequence>MIQDFGNESIVLGKSERDKLDDDWVLSIGHATNMENKRVGLDSVSPHVIFVCGARGSGKSYTLGVIGEEIANSSSDIAAVVVDPVGIFWSMKYPNQEESEIEALKKMGMNSEGIENLKVFVPVGYTSEIPEETFDTGFSFKPSSLKSEDWCLTFGIDRYNPQGLLLERAIEKVKSGYTRKLGDKLEGGSRDVPPNDNFSIENLLECINHDKELLSKKKGFKGSTRRALTSRLSAAKDWGIFGREKKLSDLVKPGIISVIDISFLPENIGALVLGILARKIFSARKAAAREEAVRDLKNEEEQKVGSIPPTWLMVDEAHSFAPSSGKTAASDPLVEFVKQGRRPGLSAVLSTQQPSSLNSKIISQLDILLSHRLSFENDIKEVWKRMPTTLPEDLKEPDSLKKLPRGSSIAGDKEINRAFLVSIRPRKSQHEGRERVTNSSIRKESSVSRKETAQETAGLEDYEVQDVEVEEEVEERVEVSAVSPEIDVEEVMEVAESETKKFLGFFWSSEKIRRVYRHFYPFWSFLIDYYPKSQESMNLKVHFDGLTGEFIVRKEEGLERTRGVRDLPDMDPVEIDVLFKVLKNHPISFKDLNNSFEEEISGIGEAVSNLKSLGSIKSLEEEGELILDVGEDVEIPTTLSEKTLLAAGDIPEPEIFRIPPGKKEDRIVEEEEILKVLNLFGDIEIIRREIFYYPYWIAELVKDDESRILAIDGVYGNRDEYAERMLRKRVH</sequence>
<proteinExistence type="inferred from homology"/>
<comment type="similarity">
    <text evidence="1">Belongs to the HerA family.</text>
</comment>
<dbReference type="Proteomes" id="UP000070463">
    <property type="component" value="Unassembled WGS sequence"/>
</dbReference>
<dbReference type="PANTHER" id="PTHR42957">
    <property type="entry name" value="HELICASE MJ1565-RELATED"/>
    <property type="match status" value="1"/>
</dbReference>
<dbReference type="SUPFAM" id="SSF52540">
    <property type="entry name" value="P-loop containing nucleoside triphosphate hydrolases"/>
    <property type="match status" value="1"/>
</dbReference>
<accession>A0A133US88</accession>
<dbReference type="EMBL" id="LHXR01000045">
    <property type="protein sequence ID" value="KXA97085.1"/>
    <property type="molecule type" value="Genomic_DNA"/>
</dbReference>
<gene>
    <name evidence="7" type="ORF">AKJ37_03775</name>
</gene>
<evidence type="ECO:0000256" key="1">
    <source>
        <dbReference type="ARBA" id="ARBA00007816"/>
    </source>
</evidence>
<dbReference type="GO" id="GO:0043139">
    <property type="term" value="F:5'-3' DNA helicase activity"/>
    <property type="evidence" value="ECO:0007669"/>
    <property type="project" value="UniProtKB-EC"/>
</dbReference>
<evidence type="ECO:0000256" key="2">
    <source>
        <dbReference type="ARBA" id="ARBA00034617"/>
    </source>
</evidence>
<dbReference type="InterPro" id="IPR008571">
    <property type="entry name" value="HerA-like"/>
</dbReference>
<name>A0A133US88_9EURY</name>
<dbReference type="PATRIC" id="fig|1698267.3.peg.1345"/>
<evidence type="ECO:0000313" key="8">
    <source>
        <dbReference type="Proteomes" id="UP000070463"/>
    </source>
</evidence>
<evidence type="ECO:0000256" key="3">
    <source>
        <dbReference type="ARBA" id="ARBA00048954"/>
    </source>
</evidence>
<dbReference type="Pfam" id="PF01935">
    <property type="entry name" value="DUF87"/>
    <property type="match status" value="1"/>
</dbReference>
<comment type="catalytic activity">
    <reaction evidence="2">
        <text>Couples ATP hydrolysis with the unwinding of duplex DNA by translocating in the 3'-5' direction.</text>
        <dbReference type="EC" id="5.6.2.4"/>
    </reaction>
</comment>
<comment type="catalytic activity">
    <reaction evidence="3">
        <text>ATP + H2O = ADP + phosphate + H(+)</text>
        <dbReference type="Rhea" id="RHEA:13065"/>
        <dbReference type="ChEBI" id="CHEBI:15377"/>
        <dbReference type="ChEBI" id="CHEBI:15378"/>
        <dbReference type="ChEBI" id="CHEBI:30616"/>
        <dbReference type="ChEBI" id="CHEBI:43474"/>
        <dbReference type="ChEBI" id="CHEBI:456216"/>
        <dbReference type="EC" id="5.6.2.3"/>
    </reaction>
</comment>
<organism evidence="7 8">
    <name type="scientific">candidate division MSBL1 archaeon SCGC-AAA259I09</name>
    <dbReference type="NCBI Taxonomy" id="1698267"/>
    <lineage>
        <taxon>Archaea</taxon>
        <taxon>Methanobacteriati</taxon>
        <taxon>Methanobacteriota</taxon>
        <taxon>candidate division MSBL1</taxon>
    </lineage>
</organism>
<dbReference type="InterPro" id="IPR027417">
    <property type="entry name" value="P-loop_NTPase"/>
</dbReference>
<protein>
    <recommendedName>
        <fullName evidence="6">Helicase HerA central domain-containing protein</fullName>
    </recommendedName>
</protein>
<dbReference type="AlphaFoldDB" id="A0A133US88"/>
<dbReference type="GO" id="GO:0043138">
    <property type="term" value="F:3'-5' DNA helicase activity"/>
    <property type="evidence" value="ECO:0007669"/>
    <property type="project" value="UniProtKB-EC"/>
</dbReference>
<feature type="compositionally biased region" description="Basic and acidic residues" evidence="5">
    <location>
        <begin position="428"/>
        <end position="453"/>
    </location>
</feature>
<evidence type="ECO:0000256" key="5">
    <source>
        <dbReference type="SAM" id="MobiDB-lite"/>
    </source>
</evidence>
<dbReference type="Gene3D" id="3.40.50.300">
    <property type="entry name" value="P-loop containing nucleotide triphosphate hydrolases"/>
    <property type="match status" value="2"/>
</dbReference>
<evidence type="ECO:0000313" key="7">
    <source>
        <dbReference type="EMBL" id="KXA97085.1"/>
    </source>
</evidence>
<comment type="caution">
    <text evidence="7">The sequence shown here is derived from an EMBL/GenBank/DDBJ whole genome shotgun (WGS) entry which is preliminary data.</text>
</comment>
<feature type="region of interest" description="Disordered" evidence="5">
    <location>
        <begin position="426"/>
        <end position="456"/>
    </location>
</feature>